<feature type="transmembrane region" description="Helical" evidence="6">
    <location>
        <begin position="153"/>
        <end position="170"/>
    </location>
</feature>
<name>A0A5B8SVW1_9GAMM</name>
<dbReference type="GO" id="GO:0016765">
    <property type="term" value="F:transferase activity, transferring alkyl or aryl (other than methyl) groups"/>
    <property type="evidence" value="ECO:0007669"/>
    <property type="project" value="InterPro"/>
</dbReference>
<dbReference type="Gene3D" id="1.10.357.140">
    <property type="entry name" value="UbiA prenyltransferase"/>
    <property type="match status" value="1"/>
</dbReference>
<dbReference type="AlphaFoldDB" id="A0A5B8SVW1"/>
<keyword evidence="5 6" id="KW-0472">Membrane</keyword>
<evidence type="ECO:0000313" key="7">
    <source>
        <dbReference type="EMBL" id="QEA38880.1"/>
    </source>
</evidence>
<comment type="subcellular location">
    <subcellularLocation>
        <location evidence="1">Membrane</location>
        <topology evidence="1">Multi-pass membrane protein</topology>
    </subcellularLocation>
</comment>
<evidence type="ECO:0000256" key="3">
    <source>
        <dbReference type="ARBA" id="ARBA00022692"/>
    </source>
</evidence>
<proteinExistence type="predicted"/>
<dbReference type="InterPro" id="IPR044878">
    <property type="entry name" value="UbiA_sf"/>
</dbReference>
<dbReference type="EMBL" id="CP042382">
    <property type="protein sequence ID" value="QEA38880.1"/>
    <property type="molecule type" value="Genomic_DNA"/>
</dbReference>
<evidence type="ECO:0000313" key="8">
    <source>
        <dbReference type="Proteomes" id="UP000321272"/>
    </source>
</evidence>
<dbReference type="Pfam" id="PF01040">
    <property type="entry name" value="UbiA"/>
    <property type="match status" value="1"/>
</dbReference>
<dbReference type="Proteomes" id="UP000321272">
    <property type="component" value="Chromosome"/>
</dbReference>
<evidence type="ECO:0000256" key="6">
    <source>
        <dbReference type="SAM" id="Phobius"/>
    </source>
</evidence>
<evidence type="ECO:0000256" key="1">
    <source>
        <dbReference type="ARBA" id="ARBA00004141"/>
    </source>
</evidence>
<reference evidence="7 8" key="1">
    <citation type="submission" date="2019-06" db="EMBL/GenBank/DDBJ databases">
        <title>Genome analyses of bacteria isolated from kimchi.</title>
        <authorList>
            <person name="Lee S."/>
            <person name="Ahn S."/>
            <person name="Roh S."/>
        </authorList>
    </citation>
    <scope>NUCLEOTIDE SEQUENCE [LARGE SCALE GENOMIC DNA]</scope>
    <source>
        <strain evidence="7 8">CBA4606</strain>
    </source>
</reference>
<keyword evidence="2" id="KW-1003">Cell membrane</keyword>
<sequence>MSWRMWLKLGRVSNLPTVWTSGLAGWLLTGAALDAAPLLHLLAALSLFYLGGTYLNDASDAQVDIREHSERPVLQGEMIRRTVALLGAAMLGLGVLLAFLLNIPAGLCGLALVLAILLYNWLNKQISWGPAIMGACRLLTYFLGALAVGKLSWPIMLGAFGLLCHVAGLTHAVKLKAYYRAVAVWPLAIMAIPVLVLMMMVALGDADAGLARVLLTGTMLAAYLLWCGGALARLFRRQPEDVSKAIVSLIAAIALYDAILIAATGAIDIALLAAAAFLATLALQRLSRALVQVSS</sequence>
<keyword evidence="4 6" id="KW-1133">Transmembrane helix</keyword>
<feature type="transmembrane region" description="Helical" evidence="6">
    <location>
        <begin position="12"/>
        <end position="32"/>
    </location>
</feature>
<gene>
    <name evidence="7" type="ORF">FGL86_07195</name>
</gene>
<feature type="transmembrane region" description="Helical" evidence="6">
    <location>
        <begin position="182"/>
        <end position="203"/>
    </location>
</feature>
<evidence type="ECO:0008006" key="9">
    <source>
        <dbReference type="Google" id="ProtNLM"/>
    </source>
</evidence>
<dbReference type="GO" id="GO:0016020">
    <property type="term" value="C:membrane"/>
    <property type="evidence" value="ECO:0007669"/>
    <property type="project" value="UniProtKB-SubCell"/>
</dbReference>
<protein>
    <recommendedName>
        <fullName evidence="9">Prenyltransferase</fullName>
    </recommendedName>
</protein>
<keyword evidence="3 6" id="KW-0812">Transmembrane</keyword>
<dbReference type="OrthoDB" id="508337at2"/>
<feature type="transmembrane region" description="Helical" evidence="6">
    <location>
        <begin position="103"/>
        <end position="121"/>
    </location>
</feature>
<feature type="transmembrane region" description="Helical" evidence="6">
    <location>
        <begin position="244"/>
        <end position="263"/>
    </location>
</feature>
<evidence type="ECO:0000256" key="2">
    <source>
        <dbReference type="ARBA" id="ARBA00022475"/>
    </source>
</evidence>
<feature type="transmembrane region" description="Helical" evidence="6">
    <location>
        <begin position="209"/>
        <end position="232"/>
    </location>
</feature>
<organism evidence="7 8">
    <name type="scientific">Pistricoccus aurantiacus</name>
    <dbReference type="NCBI Taxonomy" id="1883414"/>
    <lineage>
        <taxon>Bacteria</taxon>
        <taxon>Pseudomonadati</taxon>
        <taxon>Pseudomonadota</taxon>
        <taxon>Gammaproteobacteria</taxon>
        <taxon>Oceanospirillales</taxon>
        <taxon>Halomonadaceae</taxon>
        <taxon>Pistricoccus</taxon>
    </lineage>
</organism>
<evidence type="ECO:0000256" key="5">
    <source>
        <dbReference type="ARBA" id="ARBA00023136"/>
    </source>
</evidence>
<accession>A0A5B8SVW1</accession>
<feature type="transmembrane region" description="Helical" evidence="6">
    <location>
        <begin position="128"/>
        <end position="147"/>
    </location>
</feature>
<dbReference type="KEGG" id="paur:FGL86_07195"/>
<dbReference type="InterPro" id="IPR000537">
    <property type="entry name" value="UbiA_prenyltransferase"/>
</dbReference>
<evidence type="ECO:0000256" key="4">
    <source>
        <dbReference type="ARBA" id="ARBA00022989"/>
    </source>
</evidence>
<keyword evidence="8" id="KW-1185">Reference proteome</keyword>